<proteinExistence type="predicted"/>
<evidence type="ECO:0000313" key="1">
    <source>
        <dbReference type="EMBL" id="JAI02195.1"/>
    </source>
</evidence>
<name>A0A0E9XHN7_ANGAN</name>
<dbReference type="AlphaFoldDB" id="A0A0E9XHN7"/>
<sequence length="41" mass="4739">MPSNLFNNMNSVCMMNKVCTKGTLGYWDSLLIVLRDQSQER</sequence>
<reference evidence="1" key="2">
    <citation type="journal article" date="2015" name="Fish Shellfish Immunol.">
        <title>Early steps in the European eel (Anguilla anguilla)-Vibrio vulnificus interaction in the gills: Role of the RtxA13 toxin.</title>
        <authorList>
            <person name="Callol A."/>
            <person name="Pajuelo D."/>
            <person name="Ebbesson L."/>
            <person name="Teles M."/>
            <person name="MacKenzie S."/>
            <person name="Amaro C."/>
        </authorList>
    </citation>
    <scope>NUCLEOTIDE SEQUENCE</scope>
</reference>
<accession>A0A0E9XHN7</accession>
<protein>
    <submittedName>
        <fullName evidence="1">Uncharacterized protein</fullName>
    </submittedName>
</protein>
<dbReference type="EMBL" id="GBXM01006383">
    <property type="protein sequence ID" value="JAI02195.1"/>
    <property type="molecule type" value="Transcribed_RNA"/>
</dbReference>
<organism evidence="1">
    <name type="scientific">Anguilla anguilla</name>
    <name type="common">European freshwater eel</name>
    <name type="synonym">Muraena anguilla</name>
    <dbReference type="NCBI Taxonomy" id="7936"/>
    <lineage>
        <taxon>Eukaryota</taxon>
        <taxon>Metazoa</taxon>
        <taxon>Chordata</taxon>
        <taxon>Craniata</taxon>
        <taxon>Vertebrata</taxon>
        <taxon>Euteleostomi</taxon>
        <taxon>Actinopterygii</taxon>
        <taxon>Neopterygii</taxon>
        <taxon>Teleostei</taxon>
        <taxon>Anguilliformes</taxon>
        <taxon>Anguillidae</taxon>
        <taxon>Anguilla</taxon>
    </lineage>
</organism>
<reference evidence="1" key="1">
    <citation type="submission" date="2014-11" db="EMBL/GenBank/DDBJ databases">
        <authorList>
            <person name="Amaro Gonzalez C."/>
        </authorList>
    </citation>
    <scope>NUCLEOTIDE SEQUENCE</scope>
</reference>